<dbReference type="Pfam" id="PF07589">
    <property type="entry name" value="PEP-CTERM"/>
    <property type="match status" value="1"/>
</dbReference>
<comment type="caution">
    <text evidence="2">The sequence shown here is derived from an EMBL/GenBank/DDBJ whole genome shotgun (WGS) entry which is preliminary data.</text>
</comment>
<accession>A0A1F7SIV6</accession>
<proteinExistence type="predicted"/>
<feature type="domain" description="Ice-binding protein C-terminal" evidence="1">
    <location>
        <begin position="251"/>
        <end position="274"/>
    </location>
</feature>
<dbReference type="NCBIfam" id="TIGR02595">
    <property type="entry name" value="PEP_CTERM"/>
    <property type="match status" value="1"/>
</dbReference>
<gene>
    <name evidence="2" type="ORF">A3G31_03085</name>
</gene>
<name>A0A1F7SIV6_9BACT</name>
<protein>
    <recommendedName>
        <fullName evidence="1">Ice-binding protein C-terminal domain-containing protein</fullName>
    </recommendedName>
</protein>
<sequence length="278" mass="29459">MFFLIFVLSGTTDATILTDHFGITLSVDGGGNFNNLWAPTLNTSTANYVVADWATSGPPIPSGGEAFDVEAMYFDNDATYAYFAIVTSMPATGYPGSMFGWPTHYFNPGDIAIDINSGYPPASDFVYEYGIKTIGGSAGRIESGATWVYDQGSAGYPNGYPPQGATQYTKFNVGSGTHEGDATIFEYVNAGLTEKGWATWVIGAKVFLSDLGNPGNGTTLVTRFSPDCNNDLLFSPATLSGGNFDINMVVPVPEPSTLLLLGFGLMGAGIFGRRALKK</sequence>
<evidence type="ECO:0000259" key="1">
    <source>
        <dbReference type="Pfam" id="PF07589"/>
    </source>
</evidence>
<evidence type="ECO:0000313" key="3">
    <source>
        <dbReference type="Proteomes" id="UP000178082"/>
    </source>
</evidence>
<dbReference type="Proteomes" id="UP000178082">
    <property type="component" value="Unassembled WGS sequence"/>
</dbReference>
<organism evidence="2 3">
    <name type="scientific">Candidatus Schekmanbacteria bacterium RIFCSPLOWO2_12_FULL_38_15</name>
    <dbReference type="NCBI Taxonomy" id="1817883"/>
    <lineage>
        <taxon>Bacteria</taxon>
        <taxon>Candidatus Schekmaniibacteriota</taxon>
    </lineage>
</organism>
<evidence type="ECO:0000313" key="2">
    <source>
        <dbReference type="EMBL" id="OGL53705.1"/>
    </source>
</evidence>
<dbReference type="InterPro" id="IPR013424">
    <property type="entry name" value="Ice-binding_C"/>
</dbReference>
<dbReference type="EMBL" id="MGDI01000022">
    <property type="protein sequence ID" value="OGL53705.1"/>
    <property type="molecule type" value="Genomic_DNA"/>
</dbReference>
<reference evidence="2 3" key="1">
    <citation type="journal article" date="2016" name="Nat. Commun.">
        <title>Thousands of microbial genomes shed light on interconnected biogeochemical processes in an aquifer system.</title>
        <authorList>
            <person name="Anantharaman K."/>
            <person name="Brown C.T."/>
            <person name="Hug L.A."/>
            <person name="Sharon I."/>
            <person name="Castelle C.J."/>
            <person name="Probst A.J."/>
            <person name="Thomas B.C."/>
            <person name="Singh A."/>
            <person name="Wilkins M.J."/>
            <person name="Karaoz U."/>
            <person name="Brodie E.L."/>
            <person name="Williams K.H."/>
            <person name="Hubbard S.S."/>
            <person name="Banfield J.F."/>
        </authorList>
    </citation>
    <scope>NUCLEOTIDE SEQUENCE [LARGE SCALE GENOMIC DNA]</scope>
</reference>
<dbReference type="AlphaFoldDB" id="A0A1F7SIV6"/>